<evidence type="ECO:0000313" key="1">
    <source>
        <dbReference type="EMBL" id="KAJ7378413.1"/>
    </source>
</evidence>
<sequence length="122" mass="13441">MARSFSILYSLDGLDEPLLDGHLAYVPQTKVLCCSRCTSTIYKSLTVFQLTNLISVPAIWRTPYERVDLPSGKKVPPAMTIRLFDVHNSTFVHDAINSMASHHPVAAGVISTNLCIQISHDA</sequence>
<comment type="caution">
    <text evidence="1">The sequence shown here is derived from an EMBL/GenBank/DDBJ whole genome shotgun (WGS) entry which is preliminary data.</text>
</comment>
<dbReference type="Proteomes" id="UP001163046">
    <property type="component" value="Unassembled WGS sequence"/>
</dbReference>
<evidence type="ECO:0000313" key="2">
    <source>
        <dbReference type="Proteomes" id="UP001163046"/>
    </source>
</evidence>
<proteinExistence type="predicted"/>
<accession>A0A9W9ZD04</accession>
<name>A0A9W9ZD04_9CNID</name>
<dbReference type="AlphaFoldDB" id="A0A9W9ZD04"/>
<reference evidence="1" key="1">
    <citation type="submission" date="2023-01" db="EMBL/GenBank/DDBJ databases">
        <title>Genome assembly of the deep-sea coral Lophelia pertusa.</title>
        <authorList>
            <person name="Herrera S."/>
            <person name="Cordes E."/>
        </authorList>
    </citation>
    <scope>NUCLEOTIDE SEQUENCE</scope>
    <source>
        <strain evidence="1">USNM1676648</strain>
        <tissue evidence="1">Polyp</tissue>
    </source>
</reference>
<gene>
    <name evidence="1" type="ORF">OS493_022947</name>
</gene>
<dbReference type="EMBL" id="MU826366">
    <property type="protein sequence ID" value="KAJ7378413.1"/>
    <property type="molecule type" value="Genomic_DNA"/>
</dbReference>
<protein>
    <submittedName>
        <fullName evidence="1">Uncharacterized protein</fullName>
    </submittedName>
</protein>
<keyword evidence="2" id="KW-1185">Reference proteome</keyword>
<organism evidence="1 2">
    <name type="scientific">Desmophyllum pertusum</name>
    <dbReference type="NCBI Taxonomy" id="174260"/>
    <lineage>
        <taxon>Eukaryota</taxon>
        <taxon>Metazoa</taxon>
        <taxon>Cnidaria</taxon>
        <taxon>Anthozoa</taxon>
        <taxon>Hexacorallia</taxon>
        <taxon>Scleractinia</taxon>
        <taxon>Caryophylliina</taxon>
        <taxon>Caryophylliidae</taxon>
        <taxon>Desmophyllum</taxon>
    </lineage>
</organism>